<evidence type="ECO:0000313" key="3">
    <source>
        <dbReference type="EMBL" id="EMI53164.1"/>
    </source>
</evidence>
<dbReference type="RefSeq" id="WP_008685950.1">
    <property type="nucleotide sequence ID" value="NZ_ANOH01000370.1"/>
</dbReference>
<dbReference type="PATRIC" id="fig|1263870.3.peg.5704"/>
<evidence type="ECO:0000256" key="1">
    <source>
        <dbReference type="SAM" id="MobiDB-lite"/>
    </source>
</evidence>
<evidence type="ECO:0000256" key="2">
    <source>
        <dbReference type="SAM" id="Phobius"/>
    </source>
</evidence>
<feature type="transmembrane region" description="Helical" evidence="2">
    <location>
        <begin position="38"/>
        <end position="57"/>
    </location>
</feature>
<organism evidence="3 4">
    <name type="scientific">Rhodopirellula sallentina SM41</name>
    <dbReference type="NCBI Taxonomy" id="1263870"/>
    <lineage>
        <taxon>Bacteria</taxon>
        <taxon>Pseudomonadati</taxon>
        <taxon>Planctomycetota</taxon>
        <taxon>Planctomycetia</taxon>
        <taxon>Pirellulales</taxon>
        <taxon>Pirellulaceae</taxon>
        <taxon>Rhodopirellula</taxon>
    </lineage>
</organism>
<keyword evidence="2" id="KW-0472">Membrane</keyword>
<feature type="transmembrane region" description="Helical" evidence="2">
    <location>
        <begin position="142"/>
        <end position="164"/>
    </location>
</feature>
<feature type="transmembrane region" description="Helical" evidence="2">
    <location>
        <begin position="77"/>
        <end position="96"/>
    </location>
</feature>
<protein>
    <submittedName>
        <fullName evidence="3">Cytochrome c assembly protein</fullName>
    </submittedName>
</protein>
<gene>
    <name evidence="3" type="ORF">RSSM_05378</name>
</gene>
<dbReference type="AlphaFoldDB" id="M5TVT7"/>
<sequence length="335" mass="36246">MLPILQQISVTCFTASYLVVLAIELLRLIGRPLPGRGLAGLVMMLVGIFTHFVYLSLRATMVDSGDATSEIGRLATWTDWSLMVALGLAIAYFILYLRRPDTVIGFFFLPAILAMIALAMSVRHLPAFDRTEATEFWRSVHGISMMVGSAAVLFGFLAGAMYMVQSWRLKQKRAGSALRLPTLETLQNLNRRCLVVSTVAVGIGLVSGVVMNLNKLGEIPWTNRGIMLSALLFIWLASATAVEFLYAPASRGRKVAYLTLASFGFLVLAMSGLLTTSHGGGTKVENGIDASDTVLMQWTPADRFAETASPGQRLLSSNTTNTSNTSNTSTPRGIA</sequence>
<keyword evidence="4" id="KW-1185">Reference proteome</keyword>
<feature type="compositionally biased region" description="Low complexity" evidence="1">
    <location>
        <begin position="316"/>
        <end position="335"/>
    </location>
</feature>
<evidence type="ECO:0000313" key="4">
    <source>
        <dbReference type="Proteomes" id="UP000011885"/>
    </source>
</evidence>
<comment type="caution">
    <text evidence="3">The sequence shown here is derived from an EMBL/GenBank/DDBJ whole genome shotgun (WGS) entry which is preliminary data.</text>
</comment>
<dbReference type="Proteomes" id="UP000011885">
    <property type="component" value="Unassembled WGS sequence"/>
</dbReference>
<accession>M5TVT7</accession>
<feature type="transmembrane region" description="Helical" evidence="2">
    <location>
        <begin position="103"/>
        <end position="122"/>
    </location>
</feature>
<feature type="transmembrane region" description="Helical" evidence="2">
    <location>
        <begin position="6"/>
        <end position="26"/>
    </location>
</feature>
<name>M5TVT7_9BACT</name>
<feature type="transmembrane region" description="Helical" evidence="2">
    <location>
        <begin position="225"/>
        <end position="246"/>
    </location>
</feature>
<dbReference type="EMBL" id="ANOH01000370">
    <property type="protein sequence ID" value="EMI53164.1"/>
    <property type="molecule type" value="Genomic_DNA"/>
</dbReference>
<feature type="transmembrane region" description="Helical" evidence="2">
    <location>
        <begin position="255"/>
        <end position="274"/>
    </location>
</feature>
<reference evidence="3 4" key="1">
    <citation type="journal article" date="2013" name="Mar. Genomics">
        <title>Expression of sulfatases in Rhodopirellula baltica and the diversity of sulfatases in the genus Rhodopirellula.</title>
        <authorList>
            <person name="Wegner C.E."/>
            <person name="Richter-Heitmann T."/>
            <person name="Klindworth A."/>
            <person name="Klockow C."/>
            <person name="Richter M."/>
            <person name="Achstetter T."/>
            <person name="Glockner F.O."/>
            <person name="Harder J."/>
        </authorList>
    </citation>
    <scope>NUCLEOTIDE SEQUENCE [LARGE SCALE GENOMIC DNA]</scope>
    <source>
        <strain evidence="3 4">SM41</strain>
    </source>
</reference>
<feature type="region of interest" description="Disordered" evidence="1">
    <location>
        <begin position="307"/>
        <end position="335"/>
    </location>
</feature>
<keyword evidence="2" id="KW-0812">Transmembrane</keyword>
<feature type="transmembrane region" description="Helical" evidence="2">
    <location>
        <begin position="193"/>
        <end position="213"/>
    </location>
</feature>
<keyword evidence="2" id="KW-1133">Transmembrane helix</keyword>
<proteinExistence type="predicted"/>